<comment type="caution">
    <text evidence="2">The sequence shown here is derived from an EMBL/GenBank/DDBJ whole genome shotgun (WGS) entry which is preliminary data.</text>
</comment>
<dbReference type="Gene3D" id="3.10.450.50">
    <property type="match status" value="1"/>
</dbReference>
<dbReference type="InterPro" id="IPR037401">
    <property type="entry name" value="SnoaL-like"/>
</dbReference>
<sequence length="147" mass="16944">MKKIILLTFLLFPQMSFSQNLKTDISGTIIALEKAALEMWNSGDPSGYINLSAEDVSYFDPSLSQRLDGLENLKKYYEPIKKAVEVHKYEMINPQVVAMQNMAVLTFNFHSYKAEGVSKWNCTEVYRLEADGQWKIVHTHWSFCIKP</sequence>
<organism evidence="2">
    <name type="scientific">bioreactor metagenome</name>
    <dbReference type="NCBI Taxonomy" id="1076179"/>
    <lineage>
        <taxon>unclassified sequences</taxon>
        <taxon>metagenomes</taxon>
        <taxon>ecological metagenomes</taxon>
    </lineage>
</organism>
<gene>
    <name evidence="2" type="ORF">SDC9_128019</name>
</gene>
<reference evidence="2" key="1">
    <citation type="submission" date="2019-08" db="EMBL/GenBank/DDBJ databases">
        <authorList>
            <person name="Kucharzyk K."/>
            <person name="Murdoch R.W."/>
            <person name="Higgins S."/>
            <person name="Loffler F."/>
        </authorList>
    </citation>
    <scope>NUCLEOTIDE SEQUENCE</scope>
</reference>
<proteinExistence type="predicted"/>
<feature type="domain" description="SnoaL-like" evidence="1">
    <location>
        <begin position="32"/>
        <end position="145"/>
    </location>
</feature>
<dbReference type="EMBL" id="VSSQ01030436">
    <property type="protein sequence ID" value="MPM80968.1"/>
    <property type="molecule type" value="Genomic_DNA"/>
</dbReference>
<protein>
    <recommendedName>
        <fullName evidence="1">SnoaL-like domain-containing protein</fullName>
    </recommendedName>
</protein>
<dbReference type="AlphaFoldDB" id="A0A645CVU1"/>
<evidence type="ECO:0000259" key="1">
    <source>
        <dbReference type="Pfam" id="PF13474"/>
    </source>
</evidence>
<dbReference type="InterPro" id="IPR032710">
    <property type="entry name" value="NTF2-like_dom_sf"/>
</dbReference>
<evidence type="ECO:0000313" key="2">
    <source>
        <dbReference type="EMBL" id="MPM80968.1"/>
    </source>
</evidence>
<dbReference type="Pfam" id="PF13474">
    <property type="entry name" value="SnoaL_3"/>
    <property type="match status" value="1"/>
</dbReference>
<dbReference type="SUPFAM" id="SSF54427">
    <property type="entry name" value="NTF2-like"/>
    <property type="match status" value="1"/>
</dbReference>
<accession>A0A645CVU1</accession>
<name>A0A645CVU1_9ZZZZ</name>